<organism evidence="2 3">
    <name type="scientific">Rhodotorula graminis (strain WP1)</name>
    <dbReference type="NCBI Taxonomy" id="578459"/>
    <lineage>
        <taxon>Eukaryota</taxon>
        <taxon>Fungi</taxon>
        <taxon>Dikarya</taxon>
        <taxon>Basidiomycota</taxon>
        <taxon>Pucciniomycotina</taxon>
        <taxon>Microbotryomycetes</taxon>
        <taxon>Sporidiobolales</taxon>
        <taxon>Sporidiobolaceae</taxon>
        <taxon>Rhodotorula</taxon>
    </lineage>
</organism>
<dbReference type="AlphaFoldDB" id="A0A0P9IRY5"/>
<sequence>MHNGAIPDELLLLVFEAIATPAHTADEYDARQKTLSVLSRVARRYSRLARPLLWEDLRSSRRAHLERLTRAEDQDRQAVARATRLFRVSTAGARSDEGEPVSPNEGAEAARCFPAVEEIRIECVRSALDLTLLGVHVGLRRLVLTNVDLGDSSPVHLPQLEQLRLERTIIPSSLLTAWLDPSYLPSVKAVRLVALYSALHAGAPSLSFSRPFLDQLDIVQTPGLSLEVLQAHHDSVNPPFLFASSLVSLLPRHLILAAHQLDGAARATTMLRKVGAQLERAAGEEERDEAQRHPHERVILLPRSLDALAAADRRVGEAVAVFVATCSVRQTTVLWHGDVDGRESERDLVCGEFWRWARELKERRAADL</sequence>
<evidence type="ECO:0000256" key="1">
    <source>
        <dbReference type="SAM" id="SignalP"/>
    </source>
</evidence>
<protein>
    <recommendedName>
        <fullName evidence="4">F-box domain-containing protein</fullName>
    </recommendedName>
</protein>
<keyword evidence="3" id="KW-1185">Reference proteome</keyword>
<accession>A0A0P9IRY5</accession>
<dbReference type="Proteomes" id="UP000053890">
    <property type="component" value="Unassembled WGS sequence"/>
</dbReference>
<keyword evidence="1" id="KW-0732">Signal</keyword>
<gene>
    <name evidence="2" type="ORF">RHOBADRAFT_55992</name>
</gene>
<name>A0A0P9IRY5_RHOGW</name>
<dbReference type="RefSeq" id="XP_018268208.1">
    <property type="nucleotide sequence ID" value="XM_018418120.1"/>
</dbReference>
<evidence type="ECO:0008006" key="4">
    <source>
        <dbReference type="Google" id="ProtNLM"/>
    </source>
</evidence>
<dbReference type="EMBL" id="KQ474088">
    <property type="protein sequence ID" value="KPV72159.1"/>
    <property type="molecule type" value="Genomic_DNA"/>
</dbReference>
<dbReference type="GeneID" id="28978568"/>
<dbReference type="OrthoDB" id="10490220at2759"/>
<reference evidence="2 3" key="1">
    <citation type="journal article" date="2015" name="Front. Microbiol.">
        <title>Genome sequence of the plant growth promoting endophytic yeast Rhodotorula graminis WP1.</title>
        <authorList>
            <person name="Firrincieli A."/>
            <person name="Otillar R."/>
            <person name="Salamov A."/>
            <person name="Schmutz J."/>
            <person name="Khan Z."/>
            <person name="Redman R.S."/>
            <person name="Fleck N.D."/>
            <person name="Lindquist E."/>
            <person name="Grigoriev I.V."/>
            <person name="Doty S.L."/>
        </authorList>
    </citation>
    <scope>NUCLEOTIDE SEQUENCE [LARGE SCALE GENOMIC DNA]</scope>
    <source>
        <strain evidence="2 3">WP1</strain>
    </source>
</reference>
<feature type="chain" id="PRO_5006159642" description="F-box domain-containing protein" evidence="1">
    <location>
        <begin position="25"/>
        <end position="368"/>
    </location>
</feature>
<evidence type="ECO:0000313" key="3">
    <source>
        <dbReference type="Proteomes" id="UP000053890"/>
    </source>
</evidence>
<proteinExistence type="predicted"/>
<evidence type="ECO:0000313" key="2">
    <source>
        <dbReference type="EMBL" id="KPV72159.1"/>
    </source>
</evidence>
<feature type="signal peptide" evidence="1">
    <location>
        <begin position="1"/>
        <end position="24"/>
    </location>
</feature>